<feature type="transmembrane region" description="Helical" evidence="8">
    <location>
        <begin position="200"/>
        <end position="218"/>
    </location>
</feature>
<feature type="transmembrane region" description="Helical" evidence="8">
    <location>
        <begin position="127"/>
        <end position="145"/>
    </location>
</feature>
<reference evidence="11" key="1">
    <citation type="submission" date="2016-04" db="EMBL/GenBank/DDBJ databases">
        <title>Fast-growing isolate from the root nodules of Vavilovia formosa.</title>
        <authorList>
            <person name="Kimeklis A."/>
            <person name="Safronova V."/>
            <person name="Belimov A."/>
            <person name="Andronov E."/>
        </authorList>
    </citation>
    <scope>NUCLEOTIDE SEQUENCE [LARGE SCALE GENOMIC DNA]</scope>
    <source>
        <strain evidence="11">Vaf-46</strain>
    </source>
</reference>
<dbReference type="InterPro" id="IPR058533">
    <property type="entry name" value="Cation_efflux_TM"/>
</dbReference>
<gene>
    <name evidence="11" type="ORF">A4U53_11350</name>
</gene>
<organism evidence="11">
    <name type="scientific">Rhizobium leguminosarum</name>
    <dbReference type="NCBI Taxonomy" id="384"/>
    <lineage>
        <taxon>Bacteria</taxon>
        <taxon>Pseudomonadati</taxon>
        <taxon>Pseudomonadota</taxon>
        <taxon>Alphaproteobacteria</taxon>
        <taxon>Hyphomicrobiales</taxon>
        <taxon>Rhizobiaceae</taxon>
        <taxon>Rhizobium/Agrobacterium group</taxon>
        <taxon>Rhizobium</taxon>
    </lineage>
</organism>
<dbReference type="NCBIfam" id="TIGR01297">
    <property type="entry name" value="CDF"/>
    <property type="match status" value="1"/>
</dbReference>
<keyword evidence="4 8" id="KW-0812">Transmembrane</keyword>
<evidence type="ECO:0000256" key="1">
    <source>
        <dbReference type="ARBA" id="ARBA00004141"/>
    </source>
</evidence>
<proteinExistence type="inferred from homology"/>
<keyword evidence="5 8" id="KW-1133">Transmembrane helix</keyword>
<feature type="domain" description="Cation efflux protein transmembrane" evidence="9">
    <location>
        <begin position="58"/>
        <end position="242"/>
    </location>
</feature>
<comment type="caution">
    <text evidence="11">The sequence shown here is derived from an EMBL/GenBank/DDBJ whole genome shotgun (WGS) entry which is preliminary data.</text>
</comment>
<feature type="transmembrane region" description="Helical" evidence="8">
    <location>
        <begin position="90"/>
        <end position="106"/>
    </location>
</feature>
<dbReference type="Pfam" id="PF01545">
    <property type="entry name" value="Cation_efflux"/>
    <property type="match status" value="1"/>
</dbReference>
<dbReference type="InterPro" id="IPR036837">
    <property type="entry name" value="Cation_efflux_CTD_sf"/>
</dbReference>
<feature type="region of interest" description="Disordered" evidence="7">
    <location>
        <begin position="15"/>
        <end position="36"/>
    </location>
</feature>
<dbReference type="InterPro" id="IPR027470">
    <property type="entry name" value="Cation_efflux_CTD"/>
</dbReference>
<evidence type="ECO:0000256" key="4">
    <source>
        <dbReference type="ARBA" id="ARBA00022692"/>
    </source>
</evidence>
<evidence type="ECO:0000256" key="2">
    <source>
        <dbReference type="ARBA" id="ARBA00008114"/>
    </source>
</evidence>
<dbReference type="Pfam" id="PF16916">
    <property type="entry name" value="ZT_dimer"/>
    <property type="match status" value="1"/>
</dbReference>
<dbReference type="SUPFAM" id="SSF160240">
    <property type="entry name" value="Cation efflux protein cytoplasmic domain-like"/>
    <property type="match status" value="1"/>
</dbReference>
<dbReference type="SUPFAM" id="SSF161111">
    <property type="entry name" value="Cation efflux protein transmembrane domain-like"/>
    <property type="match status" value="1"/>
</dbReference>
<dbReference type="Gene3D" id="3.30.70.1350">
    <property type="entry name" value="Cation efflux protein, cytoplasmic domain"/>
    <property type="match status" value="1"/>
</dbReference>
<evidence type="ECO:0000259" key="10">
    <source>
        <dbReference type="Pfam" id="PF16916"/>
    </source>
</evidence>
<evidence type="ECO:0000259" key="9">
    <source>
        <dbReference type="Pfam" id="PF01545"/>
    </source>
</evidence>
<protein>
    <submittedName>
        <fullName evidence="11">Cobalt transporter</fullName>
    </submittedName>
</protein>
<dbReference type="InterPro" id="IPR002524">
    <property type="entry name" value="Cation_efflux"/>
</dbReference>
<sequence>MFVSIREWFGFGHGGQSHGHSHGSHGHSHGDAGGHGHTHGVVDPSIASSERGIWAIKWSFVILAITAALQLAVVFSSGSVALLADTIHNIGDAATAIPLWIAFTLVRRKPTKTFNYGLGRVEDLAGMLIVLIILFSAIVAGYEAIDRLLNPQPITQLLAVAVAGVIGFIGNEAVAVFRIRVGRQMNSAALIADGYHARTDGLTSLAVVLGAVGVWFGFPLADPIIGLLITIAIFGIVWQSARAIITRSLDGVEPGITDEIRHAAEHVEGIGNLTDVKARWIGHRLHADITIAVGSSKTVAEANTVVLALRNELNAHLPALGTATIQFETAETTTPAENRGGGHHHAPGPFTVGSPLATGLLEIVDTPDGERFRLSVGKHAHGLQAVVEIDRGNGAIERLPLLPSPTDHHAMLSAVAPAEPHEFDAVLKLMAGLEVDDLPFHMEEPNGHQH</sequence>
<dbReference type="GO" id="GO:0008324">
    <property type="term" value="F:monoatomic cation transmembrane transporter activity"/>
    <property type="evidence" value="ECO:0007669"/>
    <property type="project" value="InterPro"/>
</dbReference>
<comment type="similarity">
    <text evidence="2">Belongs to the cation diffusion facilitator (CDF) transporter (TC 2.A.4) family.</text>
</comment>
<dbReference type="InterPro" id="IPR050291">
    <property type="entry name" value="CDF_Transporter"/>
</dbReference>
<feature type="transmembrane region" description="Helical" evidence="8">
    <location>
        <begin position="60"/>
        <end position="84"/>
    </location>
</feature>
<evidence type="ECO:0000256" key="7">
    <source>
        <dbReference type="SAM" id="MobiDB-lite"/>
    </source>
</evidence>
<dbReference type="PANTHER" id="PTHR43840:SF15">
    <property type="entry name" value="MITOCHONDRIAL METAL TRANSPORTER 1-RELATED"/>
    <property type="match status" value="1"/>
</dbReference>
<feature type="domain" description="Cation efflux protein cytoplasmic" evidence="10">
    <location>
        <begin position="257"/>
        <end position="329"/>
    </location>
</feature>
<feature type="transmembrane region" description="Helical" evidence="8">
    <location>
        <begin position="157"/>
        <end position="179"/>
    </location>
</feature>
<evidence type="ECO:0000313" key="11">
    <source>
        <dbReference type="EMBL" id="OAP97220.1"/>
    </source>
</evidence>
<keyword evidence="3" id="KW-0813">Transport</keyword>
<dbReference type="RefSeq" id="WP_064245150.1">
    <property type="nucleotide sequence ID" value="NZ_CAXUSC020000001.1"/>
</dbReference>
<keyword evidence="6 8" id="KW-0472">Membrane</keyword>
<dbReference type="GO" id="GO:0016020">
    <property type="term" value="C:membrane"/>
    <property type="evidence" value="ECO:0007669"/>
    <property type="project" value="UniProtKB-SubCell"/>
</dbReference>
<dbReference type="FunFam" id="1.20.1510.10:FF:000006">
    <property type="entry name" value="Divalent cation efflux transporter"/>
    <property type="match status" value="1"/>
</dbReference>
<dbReference type="eggNOG" id="COG0053">
    <property type="taxonomic scope" value="Bacteria"/>
</dbReference>
<dbReference type="AlphaFoldDB" id="A0A179C1A1"/>
<evidence type="ECO:0000256" key="6">
    <source>
        <dbReference type="ARBA" id="ARBA00023136"/>
    </source>
</evidence>
<evidence type="ECO:0000256" key="5">
    <source>
        <dbReference type="ARBA" id="ARBA00022989"/>
    </source>
</evidence>
<name>A0A179C1A1_RHILE</name>
<comment type="subcellular location">
    <subcellularLocation>
        <location evidence="1">Membrane</location>
        <topology evidence="1">Multi-pass membrane protein</topology>
    </subcellularLocation>
</comment>
<evidence type="ECO:0000256" key="3">
    <source>
        <dbReference type="ARBA" id="ARBA00022448"/>
    </source>
</evidence>
<dbReference type="Gene3D" id="1.20.1510.10">
    <property type="entry name" value="Cation efflux protein transmembrane domain"/>
    <property type="match status" value="1"/>
</dbReference>
<dbReference type="PANTHER" id="PTHR43840">
    <property type="entry name" value="MITOCHONDRIAL METAL TRANSPORTER 1-RELATED"/>
    <property type="match status" value="1"/>
</dbReference>
<dbReference type="EMBL" id="LWBS01000011">
    <property type="protein sequence ID" value="OAP97220.1"/>
    <property type="molecule type" value="Genomic_DNA"/>
</dbReference>
<dbReference type="InterPro" id="IPR027469">
    <property type="entry name" value="Cation_efflux_TMD_sf"/>
</dbReference>
<evidence type="ECO:0000256" key="8">
    <source>
        <dbReference type="SAM" id="Phobius"/>
    </source>
</evidence>
<accession>A0A179C1A1</accession>